<feature type="transmembrane region" description="Helical" evidence="1">
    <location>
        <begin position="290"/>
        <end position="307"/>
    </location>
</feature>
<dbReference type="Proteomes" id="UP000315525">
    <property type="component" value="Unassembled WGS sequence"/>
</dbReference>
<proteinExistence type="predicted"/>
<dbReference type="InterPro" id="IPR007294">
    <property type="entry name" value="DUF401"/>
</dbReference>
<feature type="transmembrane region" description="Helical" evidence="1">
    <location>
        <begin position="219"/>
        <end position="242"/>
    </location>
</feature>
<dbReference type="PANTHER" id="PTHR39556">
    <property type="entry name" value="PROTEIN, PUTATIVE-RELATED"/>
    <property type="match status" value="1"/>
</dbReference>
<sequence length="432" mass="47872">MMVHFLFSISPTFKVLIVFVFIVIALKFKTPLGLAMLAGALAVGFWFNMPPLQILKSLGLSLVDETTLMLTLAIGLILLLSQSMSRTGQLQRIVISFRRRFSHYKLSLATFPALIGLLPMPGGAYFSAPMVDSVGTEELTAEHKTAINHWFRHIWEYSWPLYPGVIVGSALADLTLGKFVLVHIPVTLLTVVFGYVFLLRRLPSVQTTAKEVAIDTKSFFYESLPIIIIVALSIILGVLIAFARARLLFFEILPDRASLAIALGVGVLWVWKKNKMTTPQIMEILKNKTVWILIFTILGVMAFRQLLTDSGAVDGITQSLADKQMPMIAISMFLPFFVGMITGVTVAFLGTTFPILMALIAAQGLSENLVSYTVLAYCSGFMGTFLSPVHLCIIMTKEYFKADWAGIYRLLVPPAILTILLALGLYFLYLKL</sequence>
<protein>
    <submittedName>
        <fullName evidence="2">DUF401 family protein</fullName>
    </submittedName>
</protein>
<dbReference type="EMBL" id="SOJN01000146">
    <property type="protein sequence ID" value="TET43827.1"/>
    <property type="molecule type" value="Genomic_DNA"/>
</dbReference>
<feature type="transmembrane region" description="Helical" evidence="1">
    <location>
        <begin position="32"/>
        <end position="48"/>
    </location>
</feature>
<feature type="transmembrane region" description="Helical" evidence="1">
    <location>
        <begin position="6"/>
        <end position="25"/>
    </location>
</feature>
<dbReference type="Pfam" id="PF04165">
    <property type="entry name" value="DUF401"/>
    <property type="match status" value="1"/>
</dbReference>
<gene>
    <name evidence="2" type="ORF">E3J62_12145</name>
</gene>
<name>A0A523UMS5_UNCT6</name>
<feature type="transmembrane region" description="Helical" evidence="1">
    <location>
        <begin position="248"/>
        <end position="270"/>
    </location>
</feature>
<comment type="caution">
    <text evidence="2">The sequence shown here is derived from an EMBL/GenBank/DDBJ whole genome shotgun (WGS) entry which is preliminary data.</text>
</comment>
<dbReference type="AlphaFoldDB" id="A0A523UMS5"/>
<keyword evidence="1" id="KW-1133">Transmembrane helix</keyword>
<evidence type="ECO:0000313" key="3">
    <source>
        <dbReference type="Proteomes" id="UP000315525"/>
    </source>
</evidence>
<reference evidence="2 3" key="1">
    <citation type="submission" date="2019-03" db="EMBL/GenBank/DDBJ databases">
        <title>Metabolic potential of uncultured bacteria and archaea associated with petroleum seepage in deep-sea sediments.</title>
        <authorList>
            <person name="Dong X."/>
            <person name="Hubert C."/>
        </authorList>
    </citation>
    <scope>NUCLEOTIDE SEQUENCE [LARGE SCALE GENOMIC DNA]</scope>
    <source>
        <strain evidence="2">E44_bin18</strain>
    </source>
</reference>
<dbReference type="PANTHER" id="PTHR39556:SF1">
    <property type="entry name" value="PROTEIN, PUTATIVE-RELATED"/>
    <property type="match status" value="1"/>
</dbReference>
<feature type="transmembrane region" description="Helical" evidence="1">
    <location>
        <begin position="408"/>
        <end position="429"/>
    </location>
</feature>
<feature type="transmembrane region" description="Helical" evidence="1">
    <location>
        <begin position="372"/>
        <end position="396"/>
    </location>
</feature>
<accession>A0A523UMS5</accession>
<keyword evidence="1" id="KW-0812">Transmembrane</keyword>
<feature type="transmembrane region" description="Helical" evidence="1">
    <location>
        <begin position="68"/>
        <end position="85"/>
    </location>
</feature>
<feature type="transmembrane region" description="Helical" evidence="1">
    <location>
        <begin position="179"/>
        <end position="198"/>
    </location>
</feature>
<evidence type="ECO:0000313" key="2">
    <source>
        <dbReference type="EMBL" id="TET43827.1"/>
    </source>
</evidence>
<feature type="transmembrane region" description="Helical" evidence="1">
    <location>
        <begin position="106"/>
        <end position="126"/>
    </location>
</feature>
<keyword evidence="1" id="KW-0472">Membrane</keyword>
<evidence type="ECO:0000256" key="1">
    <source>
        <dbReference type="SAM" id="Phobius"/>
    </source>
</evidence>
<organism evidence="2 3">
    <name type="scientific">candidate division TA06 bacterium</name>
    <dbReference type="NCBI Taxonomy" id="2250710"/>
    <lineage>
        <taxon>Bacteria</taxon>
        <taxon>Bacteria division TA06</taxon>
    </lineage>
</organism>
<feature type="transmembrane region" description="Helical" evidence="1">
    <location>
        <begin position="327"/>
        <end position="360"/>
    </location>
</feature>